<name>A0A5C1PY33_9BURK</name>
<sequence length="61" mass="6673">MKLLLDENLSRRLVPSLQAVYPGSSQVDLLDLSGANDHAVWTYARAHDSGRLHEARSPTSG</sequence>
<protein>
    <submittedName>
        <fullName evidence="2">Nuclease of putative toxin-antitoxin system</fullName>
    </submittedName>
</protein>
<accession>A0A5C1PY33</accession>
<dbReference type="Proteomes" id="UP001549111">
    <property type="component" value="Unassembled WGS sequence"/>
</dbReference>
<evidence type="ECO:0000313" key="3">
    <source>
        <dbReference type="EMBL" id="QEM99529.1"/>
    </source>
</evidence>
<keyword evidence="5" id="KW-1185">Reference proteome</keyword>
<evidence type="ECO:0000313" key="5">
    <source>
        <dbReference type="Proteomes" id="UP001549111"/>
    </source>
</evidence>
<reference evidence="2 5" key="2">
    <citation type="submission" date="2024-06" db="EMBL/GenBank/DDBJ databases">
        <title>Genomic Encyclopedia of Type Strains, Phase IV (KMG-IV): sequencing the most valuable type-strain genomes for metagenomic binning, comparative biology and taxonomic classification.</title>
        <authorList>
            <person name="Goeker M."/>
        </authorList>
    </citation>
    <scope>NUCLEOTIDE SEQUENCE [LARGE SCALE GENOMIC DNA]</scope>
    <source>
        <strain evidence="2 5">D-501</strain>
    </source>
</reference>
<dbReference type="OrthoDB" id="334367at2"/>
<dbReference type="InterPro" id="IPR041049">
    <property type="entry name" value="DUF5615"/>
</dbReference>
<dbReference type="EMBL" id="JBEPLS010000005">
    <property type="protein sequence ID" value="MET3603855.1"/>
    <property type="molecule type" value="Genomic_DNA"/>
</dbReference>
<proteinExistence type="predicted"/>
<gene>
    <name evidence="2" type="ORF">ABIC99_001668</name>
    <name evidence="3" type="ORF">EWH46_01230</name>
</gene>
<evidence type="ECO:0000259" key="1">
    <source>
        <dbReference type="Pfam" id="PF18480"/>
    </source>
</evidence>
<dbReference type="Pfam" id="PF18480">
    <property type="entry name" value="DUF5615"/>
    <property type="match status" value="1"/>
</dbReference>
<dbReference type="Proteomes" id="UP000323522">
    <property type="component" value="Chromosome"/>
</dbReference>
<dbReference type="RefSeq" id="WP_149502306.1">
    <property type="nucleotide sequence ID" value="NZ_CP035708.1"/>
</dbReference>
<feature type="domain" description="DUF5615" evidence="1">
    <location>
        <begin position="1"/>
        <end position="48"/>
    </location>
</feature>
<dbReference type="AlphaFoldDB" id="A0A5C1PY33"/>
<evidence type="ECO:0000313" key="4">
    <source>
        <dbReference type="Proteomes" id="UP000323522"/>
    </source>
</evidence>
<reference evidence="3 4" key="1">
    <citation type="submission" date="2019-02" db="EMBL/GenBank/DDBJ databases">
        <title>Complete Genome Sequence and Methylome Analysis of Sphaerotilus natans subsp. sulfidivorans D-507.</title>
        <authorList>
            <person name="Fomenkov A."/>
            <person name="Gridneva E."/>
            <person name="Smolyakov D."/>
            <person name="Dubinina G."/>
            <person name="Vincze T."/>
            <person name="Grabovich M."/>
            <person name="Roberts R.J."/>
        </authorList>
    </citation>
    <scope>NUCLEOTIDE SEQUENCE [LARGE SCALE GENOMIC DNA]</scope>
    <source>
        <strain evidence="3 4">D-507</strain>
    </source>
</reference>
<organism evidence="3 4">
    <name type="scientific">Sphaerotilus sulfidivorans</name>
    <dbReference type="NCBI Taxonomy" id="639200"/>
    <lineage>
        <taxon>Bacteria</taxon>
        <taxon>Pseudomonadati</taxon>
        <taxon>Pseudomonadota</taxon>
        <taxon>Betaproteobacteria</taxon>
        <taxon>Burkholderiales</taxon>
        <taxon>Sphaerotilaceae</taxon>
        <taxon>Sphaerotilus</taxon>
    </lineage>
</organism>
<evidence type="ECO:0000313" key="2">
    <source>
        <dbReference type="EMBL" id="MET3603855.1"/>
    </source>
</evidence>
<dbReference type="KEGG" id="snn:EWH46_01230"/>
<dbReference type="EMBL" id="CP035708">
    <property type="protein sequence ID" value="QEM99529.1"/>
    <property type="molecule type" value="Genomic_DNA"/>
</dbReference>